<dbReference type="SMART" id="SM00797">
    <property type="entry name" value="AHS2"/>
    <property type="match status" value="1"/>
</dbReference>
<evidence type="ECO:0000313" key="6">
    <source>
        <dbReference type="Proteomes" id="UP000286976"/>
    </source>
</evidence>
<name>A0A432XAC5_9GAMM</name>
<reference evidence="5 6" key="1">
    <citation type="journal article" date="2011" name="Front. Microbiol.">
        <title>Genomic signatures of strain selection and enhancement in Bacillus atrophaeus var. globigii, a historical biowarfare simulant.</title>
        <authorList>
            <person name="Gibbons H.S."/>
            <person name="Broomall S.M."/>
            <person name="McNew L.A."/>
            <person name="Daligault H."/>
            <person name="Chapman C."/>
            <person name="Bruce D."/>
            <person name="Karavis M."/>
            <person name="Krepps M."/>
            <person name="McGregor P.A."/>
            <person name="Hong C."/>
            <person name="Park K.H."/>
            <person name="Akmal A."/>
            <person name="Feldman A."/>
            <person name="Lin J.S."/>
            <person name="Chang W.E."/>
            <person name="Higgs B.W."/>
            <person name="Demirev P."/>
            <person name="Lindquist J."/>
            <person name="Liem A."/>
            <person name="Fochler E."/>
            <person name="Read T.D."/>
            <person name="Tapia R."/>
            <person name="Johnson S."/>
            <person name="Bishop-Lilly K.A."/>
            <person name="Detter C."/>
            <person name="Han C."/>
            <person name="Sozhamannan S."/>
            <person name="Rosenzweig C.N."/>
            <person name="Skowronski E.W."/>
        </authorList>
    </citation>
    <scope>NUCLEOTIDE SEQUENCE [LARGE SCALE GENOMIC DNA]</scope>
    <source>
        <strain evidence="5 6">AIT1</strain>
    </source>
</reference>
<feature type="domain" description="Carboxyltransferase" evidence="4">
    <location>
        <begin position="26"/>
        <end position="306"/>
    </location>
</feature>
<dbReference type="PANTHER" id="PTHR43309">
    <property type="entry name" value="5-OXOPROLINASE SUBUNIT C"/>
    <property type="match status" value="1"/>
</dbReference>
<dbReference type="InterPro" id="IPR029000">
    <property type="entry name" value="Cyclophilin-like_dom_sf"/>
</dbReference>
<dbReference type="EMBL" id="PIPQ01000001">
    <property type="protein sequence ID" value="RUO44337.1"/>
    <property type="molecule type" value="Genomic_DNA"/>
</dbReference>
<protein>
    <submittedName>
        <fullName evidence="5">Allophanate hydrolase</fullName>
    </submittedName>
</protein>
<dbReference type="InterPro" id="IPR052708">
    <property type="entry name" value="PxpC"/>
</dbReference>
<evidence type="ECO:0000256" key="1">
    <source>
        <dbReference type="ARBA" id="ARBA00022741"/>
    </source>
</evidence>
<gene>
    <name evidence="5" type="ORF">CWE15_03965</name>
</gene>
<dbReference type="RefSeq" id="WP_126756739.1">
    <property type="nucleotide sequence ID" value="NZ_PIPQ01000001.1"/>
</dbReference>
<keyword evidence="6" id="KW-1185">Reference proteome</keyword>
<dbReference type="PANTHER" id="PTHR43309:SF4">
    <property type="entry name" value="CARBOXYLTRANSFERASE DOMAIN-CONTAINING PROTEIN"/>
    <property type="match status" value="1"/>
</dbReference>
<keyword evidence="1" id="KW-0547">Nucleotide-binding</keyword>
<dbReference type="Gene3D" id="2.40.100.10">
    <property type="entry name" value="Cyclophilin-like"/>
    <property type="match status" value="1"/>
</dbReference>
<dbReference type="Pfam" id="PF02626">
    <property type="entry name" value="CT_A_B"/>
    <property type="match status" value="1"/>
</dbReference>
<proteinExistence type="predicted"/>
<dbReference type="InterPro" id="IPR003778">
    <property type="entry name" value="CT_A_B"/>
</dbReference>
<evidence type="ECO:0000259" key="4">
    <source>
        <dbReference type="SMART" id="SM00797"/>
    </source>
</evidence>
<dbReference type="Proteomes" id="UP000286976">
    <property type="component" value="Unassembled WGS sequence"/>
</dbReference>
<sequence>MSTGMRVIKSGIHATLQDQGRYGFQHLGVTPGGPADAVSANWANRLLDNGPECAVIEITAGGTELESHTHSMVAVTGGDLNLTVNGQPKAPWRSFWVKPGDVLKFGYPRYGFRAYVAVAGGFQVPNVLGSCATVARNKLGGLTGDGCHLQPNDFIPCAASSQERVPRQMPDKYVPDLHSELTLYVIPGYQQHEFSAEAWHTFWTNEYEITTESDSMGARLHGPAIAPPSGNLLSEPVCYGAIQVPGDGQPIILLQQRQTLGGYPKLGSILPLSGYNLAQRPPGSKVRFQPMGLATAQQQMRRYLRFFGL</sequence>
<evidence type="ECO:0000256" key="3">
    <source>
        <dbReference type="ARBA" id="ARBA00022840"/>
    </source>
</evidence>
<accession>A0A432XAC5</accession>
<dbReference type="OrthoDB" id="9768696at2"/>
<organism evidence="5 6">
    <name type="scientific">Aliidiomarina taiwanensis</name>
    <dbReference type="NCBI Taxonomy" id="946228"/>
    <lineage>
        <taxon>Bacteria</taxon>
        <taxon>Pseudomonadati</taxon>
        <taxon>Pseudomonadota</taxon>
        <taxon>Gammaproteobacteria</taxon>
        <taxon>Alteromonadales</taxon>
        <taxon>Idiomarinaceae</taxon>
        <taxon>Aliidiomarina</taxon>
    </lineage>
</organism>
<comment type="caution">
    <text evidence="5">The sequence shown here is derived from an EMBL/GenBank/DDBJ whole genome shotgun (WGS) entry which is preliminary data.</text>
</comment>
<dbReference type="AlphaFoldDB" id="A0A432XAC5"/>
<keyword evidence="2 5" id="KW-0378">Hydrolase</keyword>
<keyword evidence="3" id="KW-0067">ATP-binding</keyword>
<dbReference type="GO" id="GO:0005524">
    <property type="term" value="F:ATP binding"/>
    <property type="evidence" value="ECO:0007669"/>
    <property type="project" value="UniProtKB-KW"/>
</dbReference>
<dbReference type="NCBIfam" id="TIGR00724">
    <property type="entry name" value="urea_amlyse_rel"/>
    <property type="match status" value="1"/>
</dbReference>
<dbReference type="GO" id="GO:0016787">
    <property type="term" value="F:hydrolase activity"/>
    <property type="evidence" value="ECO:0007669"/>
    <property type="project" value="UniProtKB-KW"/>
</dbReference>
<dbReference type="SUPFAM" id="SSF50891">
    <property type="entry name" value="Cyclophilin-like"/>
    <property type="match status" value="1"/>
</dbReference>
<evidence type="ECO:0000256" key="2">
    <source>
        <dbReference type="ARBA" id="ARBA00022801"/>
    </source>
</evidence>
<evidence type="ECO:0000313" key="5">
    <source>
        <dbReference type="EMBL" id="RUO44337.1"/>
    </source>
</evidence>